<dbReference type="EMBL" id="LXEY01000019">
    <property type="protein sequence ID" value="OAV60639.1"/>
    <property type="molecule type" value="Genomic_DNA"/>
</dbReference>
<dbReference type="Proteomes" id="UP000078292">
    <property type="component" value="Unassembled WGS sequence"/>
</dbReference>
<evidence type="ECO:0000313" key="1">
    <source>
        <dbReference type="EMBL" id="OAV60639.1"/>
    </source>
</evidence>
<dbReference type="OrthoDB" id="9797568at2"/>
<evidence type="ECO:0008006" key="3">
    <source>
        <dbReference type="Google" id="ProtNLM"/>
    </source>
</evidence>
<organism evidence="1 2">
    <name type="scientific">Enteractinococcus helveticum</name>
    <dbReference type="NCBI Taxonomy" id="1837282"/>
    <lineage>
        <taxon>Bacteria</taxon>
        <taxon>Bacillati</taxon>
        <taxon>Actinomycetota</taxon>
        <taxon>Actinomycetes</taxon>
        <taxon>Micrococcales</taxon>
        <taxon>Micrococcaceae</taxon>
    </lineage>
</organism>
<dbReference type="AlphaFoldDB" id="A0A1B7LZ06"/>
<dbReference type="RefSeq" id="WP_043058170.1">
    <property type="nucleotide sequence ID" value="NZ_LXEY01000019.1"/>
</dbReference>
<gene>
    <name evidence="1" type="ORF">A6F49_11885</name>
</gene>
<accession>A0A1B7LZ06</accession>
<dbReference type="Gene3D" id="1.20.58.220">
    <property type="entry name" value="Phosphate transport system protein phou homolog 2, domain 2"/>
    <property type="match status" value="1"/>
</dbReference>
<protein>
    <recommendedName>
        <fullName evidence="3">Nuclease PIN</fullName>
    </recommendedName>
</protein>
<keyword evidence="2" id="KW-1185">Reference proteome</keyword>
<dbReference type="InterPro" id="IPR038078">
    <property type="entry name" value="PhoU-like_sf"/>
</dbReference>
<evidence type="ECO:0000313" key="2">
    <source>
        <dbReference type="Proteomes" id="UP000078292"/>
    </source>
</evidence>
<name>A0A1B7LZ06_9MICC</name>
<comment type="caution">
    <text evidence="1">The sequence shown here is derived from an EMBL/GenBank/DDBJ whole genome shotgun (WGS) entry which is preliminary data.</text>
</comment>
<sequence length="208" mass="23397">MKLSVTRLFSADESGATHVRTLAKLLVESVDLVTQMFGASPETGTALDAQLDNLNAQASKTQTTMLTALRSTYLTPLPREDLYLLGTWINRAVEAVAITGTIIHATRQYRLPARAGDVLEILTRQTDLVLDTTSQLNSPDELESTWMHLERLTHQAQRALVTWRLTDADELLARHYYRQQEVARSLEATFLTLREFSTQLGRILVRDS</sequence>
<reference evidence="1 2" key="1">
    <citation type="submission" date="2016-04" db="EMBL/GenBank/DDBJ databases">
        <title>First whole genome shotgun sequence of the bacterium Enteractinococcus sp. strain UASWS1574.</title>
        <authorList>
            <person name="Crovadore J."/>
            <person name="Chablais R."/>
            <person name="Lefort F."/>
        </authorList>
    </citation>
    <scope>NUCLEOTIDE SEQUENCE [LARGE SCALE GENOMIC DNA]</scope>
    <source>
        <strain evidence="1 2">UASWS1574</strain>
    </source>
</reference>
<dbReference type="STRING" id="1837282.A6F49_11885"/>
<proteinExistence type="predicted"/>